<keyword evidence="3 9" id="KW-0732">Signal</keyword>
<keyword evidence="5 8" id="KW-0472">Membrane</keyword>
<evidence type="ECO:0000313" key="12">
    <source>
        <dbReference type="Proteomes" id="UP000265180"/>
    </source>
</evidence>
<accession>A0A3P9KJU7</accession>
<dbReference type="SMART" id="SM00060">
    <property type="entry name" value="FN3"/>
    <property type="match status" value="2"/>
</dbReference>
<dbReference type="AlphaFoldDB" id="A0A3P9KJU7"/>
<dbReference type="GO" id="GO:0016020">
    <property type="term" value="C:membrane"/>
    <property type="evidence" value="ECO:0007669"/>
    <property type="project" value="UniProtKB-SubCell"/>
</dbReference>
<organism evidence="11 12">
    <name type="scientific">Oryzias latipes</name>
    <name type="common">Japanese rice fish</name>
    <name type="synonym">Japanese killifish</name>
    <dbReference type="NCBI Taxonomy" id="8090"/>
    <lineage>
        <taxon>Eukaryota</taxon>
        <taxon>Metazoa</taxon>
        <taxon>Chordata</taxon>
        <taxon>Craniata</taxon>
        <taxon>Vertebrata</taxon>
        <taxon>Euteleostomi</taxon>
        <taxon>Actinopterygii</taxon>
        <taxon>Neopterygii</taxon>
        <taxon>Teleostei</taxon>
        <taxon>Neoteleostei</taxon>
        <taxon>Acanthomorphata</taxon>
        <taxon>Ovalentaria</taxon>
        <taxon>Atherinomorphae</taxon>
        <taxon>Beloniformes</taxon>
        <taxon>Adrianichthyidae</taxon>
        <taxon>Oryziinae</taxon>
        <taxon>Oryzias</taxon>
    </lineage>
</organism>
<evidence type="ECO:0000256" key="4">
    <source>
        <dbReference type="ARBA" id="ARBA00022989"/>
    </source>
</evidence>
<comment type="subcellular location">
    <subcellularLocation>
        <location evidence="1">Membrane</location>
        <topology evidence="1">Single-pass type I membrane protein</topology>
    </subcellularLocation>
</comment>
<keyword evidence="4 8" id="KW-1133">Transmembrane helix</keyword>
<evidence type="ECO:0000256" key="7">
    <source>
        <dbReference type="ARBA" id="ARBA00023180"/>
    </source>
</evidence>
<dbReference type="Gene3D" id="2.60.40.10">
    <property type="entry name" value="Immunoglobulins"/>
    <property type="match status" value="4"/>
</dbReference>
<sequence>MAVVWILLWSVITCLALLTAVQESSSSPSDPSLLKSLECHNNYKSHVHCKWRRQEKSDLQLWFKTDTNSEPCVPSDAPHDPRFVHCTYKTSLFSIAIKHTVFFTKNQTSSLLPAGLKTVAHLQELRALSPLNLSSHEVGDGDRRLQWLSPYPSSSSLKLKYRLSYRVETEDHWTEVENLTETSATLERSFLLEGRRYEARVQAHAGVGQWSNWSPVVTWTTQDSNSRQFPRLHCVLEGEKEVLCSWEVSADLAPIITYKLCCRQKQTDCFKGCCPNPRVTSDLSGKEKYSCLLSVSEPEHLRLDLLPVHRVKTFKVHQHIQPSPPQQVKVKEKNKNWIVEWTESASAADVRLSYQIRYYKTQDEGSSVLHNISEGSTSMSILGDSLSPLQDYQVQVRSLVVPGEGSHYKGIPSEWTIPVTWTSKQASWSFSTLIYILIGAIVAMVFLILYCTLPACQRKIMVWKESLPSPGKSKTLCKIMSPTCQLIMQNEKTCICKVEHLDSVSTCSSETHLWPSKTTEKGVDQNRESWHGDDPICCADKMNSYETSSMSFIGPYILCQGSASTSSSAKMKTDHGDQETLLEFSSFPPKVHFPLKGDDYVSLPNKGISRSTEDLTFHSNPNSEWHRHAEQPQQCSDTTLWHVLSNEQLISSQPPEYTSSTFSPWPEEGTITQSGYCHLPAAFMTAAK</sequence>
<reference evidence="11" key="4">
    <citation type="submission" date="2025-09" db="UniProtKB">
        <authorList>
            <consortium name="Ensembl"/>
        </authorList>
    </citation>
    <scope>IDENTIFICATION</scope>
    <source>
        <strain evidence="11">HNI</strain>
    </source>
</reference>
<feature type="transmembrane region" description="Helical" evidence="8">
    <location>
        <begin position="433"/>
        <end position="453"/>
    </location>
</feature>
<feature type="signal peptide" evidence="9">
    <location>
        <begin position="1"/>
        <end position="16"/>
    </location>
</feature>
<evidence type="ECO:0000313" key="11">
    <source>
        <dbReference type="Ensembl" id="ENSORLP00020008620.1"/>
    </source>
</evidence>
<keyword evidence="2 8" id="KW-0812">Transmembrane</keyword>
<feature type="domain" description="Fibronectin type-III" evidence="10">
    <location>
        <begin position="129"/>
        <end position="224"/>
    </location>
</feature>
<keyword evidence="6" id="KW-0675">Receptor</keyword>
<evidence type="ECO:0000256" key="5">
    <source>
        <dbReference type="ARBA" id="ARBA00023136"/>
    </source>
</evidence>
<dbReference type="PROSITE" id="PS50853">
    <property type="entry name" value="FN3"/>
    <property type="match status" value="2"/>
</dbReference>
<dbReference type="InterPro" id="IPR036116">
    <property type="entry name" value="FN3_sf"/>
</dbReference>
<dbReference type="InterPro" id="IPR003961">
    <property type="entry name" value="FN3_dom"/>
</dbReference>
<reference evidence="11" key="3">
    <citation type="submission" date="2025-08" db="UniProtKB">
        <authorList>
            <consortium name="Ensembl"/>
        </authorList>
    </citation>
    <scope>IDENTIFICATION</scope>
    <source>
        <strain evidence="11">HNI</strain>
    </source>
</reference>
<dbReference type="Proteomes" id="UP000265180">
    <property type="component" value="Chromosome 8"/>
</dbReference>
<reference evidence="11 12" key="2">
    <citation type="submission" date="2017-04" db="EMBL/GenBank/DDBJ databases">
        <title>CpG methylation of centromeres and impact of large insertions on vertebrate speciation.</title>
        <authorList>
            <person name="Ichikawa K."/>
            <person name="Yoshimura J."/>
            <person name="Morishita S."/>
        </authorList>
    </citation>
    <scope>NUCLEOTIDE SEQUENCE</scope>
    <source>
        <strain evidence="11 12">HNI</strain>
    </source>
</reference>
<proteinExistence type="predicted"/>
<evidence type="ECO:0000256" key="1">
    <source>
        <dbReference type="ARBA" id="ARBA00004479"/>
    </source>
</evidence>
<evidence type="ECO:0000259" key="10">
    <source>
        <dbReference type="PROSITE" id="PS50853"/>
    </source>
</evidence>
<evidence type="ECO:0000256" key="6">
    <source>
        <dbReference type="ARBA" id="ARBA00023170"/>
    </source>
</evidence>
<evidence type="ECO:0000256" key="2">
    <source>
        <dbReference type="ARBA" id="ARBA00022692"/>
    </source>
</evidence>
<dbReference type="PANTHER" id="PTHR23037:SF41">
    <property type="entry name" value="COLONY STIMULATING FACTOR 2 RECEPTOR, BETA, LOW-AFFINITY (GRANULOCYTE-MACROPHAGE) PRECURSOR"/>
    <property type="match status" value="1"/>
</dbReference>
<evidence type="ECO:0000256" key="9">
    <source>
        <dbReference type="SAM" id="SignalP"/>
    </source>
</evidence>
<feature type="domain" description="Fibronectin type-III" evidence="10">
    <location>
        <begin position="321"/>
        <end position="425"/>
    </location>
</feature>
<feature type="chain" id="PRO_5018291686" description="Fibronectin type-III domain-containing protein" evidence="9">
    <location>
        <begin position="17"/>
        <end position="688"/>
    </location>
</feature>
<keyword evidence="7" id="KW-0325">Glycoprotein</keyword>
<evidence type="ECO:0000256" key="8">
    <source>
        <dbReference type="SAM" id="Phobius"/>
    </source>
</evidence>
<dbReference type="PANTHER" id="PTHR23037">
    <property type="entry name" value="CYTOKINE RECEPTOR"/>
    <property type="match status" value="1"/>
</dbReference>
<dbReference type="Ensembl" id="ENSORLT00020000883.1">
    <property type="protein sequence ID" value="ENSORLP00020008620.1"/>
    <property type="gene ID" value="ENSORLG00020009511.1"/>
</dbReference>
<dbReference type="Pfam" id="PF00041">
    <property type="entry name" value="fn3"/>
    <property type="match status" value="2"/>
</dbReference>
<dbReference type="InterPro" id="IPR013783">
    <property type="entry name" value="Ig-like_fold"/>
</dbReference>
<name>A0A3P9KJU7_ORYLA</name>
<protein>
    <recommendedName>
        <fullName evidence="10">Fibronectin type-III domain-containing protein</fullName>
    </recommendedName>
</protein>
<dbReference type="SUPFAM" id="SSF49265">
    <property type="entry name" value="Fibronectin type III"/>
    <property type="match status" value="4"/>
</dbReference>
<evidence type="ECO:0000256" key="3">
    <source>
        <dbReference type="ARBA" id="ARBA00022729"/>
    </source>
</evidence>
<reference key="1">
    <citation type="journal article" date="2007" name="Nature">
        <title>The medaka draft genome and insights into vertebrate genome evolution.</title>
        <authorList>
            <person name="Kasahara M."/>
            <person name="Naruse K."/>
            <person name="Sasaki S."/>
            <person name="Nakatani Y."/>
            <person name="Qu W."/>
            <person name="Ahsan B."/>
            <person name="Yamada T."/>
            <person name="Nagayasu Y."/>
            <person name="Doi K."/>
            <person name="Kasai Y."/>
            <person name="Jindo T."/>
            <person name="Kobayashi D."/>
            <person name="Shimada A."/>
            <person name="Toyoda A."/>
            <person name="Kuroki Y."/>
            <person name="Fujiyama A."/>
            <person name="Sasaki T."/>
            <person name="Shimizu A."/>
            <person name="Asakawa S."/>
            <person name="Shimizu N."/>
            <person name="Hashimoto S."/>
            <person name="Yang J."/>
            <person name="Lee Y."/>
            <person name="Matsushima K."/>
            <person name="Sugano S."/>
            <person name="Sakaizumi M."/>
            <person name="Narita T."/>
            <person name="Ohishi K."/>
            <person name="Haga S."/>
            <person name="Ohta F."/>
            <person name="Nomoto H."/>
            <person name="Nogata K."/>
            <person name="Morishita T."/>
            <person name="Endo T."/>
            <person name="Shin-I T."/>
            <person name="Takeda H."/>
            <person name="Morishita S."/>
            <person name="Kohara Y."/>
        </authorList>
    </citation>
    <scope>NUCLEOTIDE SEQUENCE [LARGE SCALE GENOMIC DNA]</scope>
    <source>
        <strain>Hd-rR</strain>
    </source>
</reference>
<dbReference type="CDD" id="cd00063">
    <property type="entry name" value="FN3"/>
    <property type="match status" value="2"/>
</dbReference>